<dbReference type="OrthoDB" id="9889482at2"/>
<sequence length="96" mass="10505">MTELFSSTKPEIAVSTAALAAATGRARYPEGRGLRMTRFPRDSYLDPDRVPDVFCDGVAGVDFIGADVVRLTFYANRSIGGDDDERFIVSVRRQGS</sequence>
<keyword evidence="2" id="KW-1185">Reference proteome</keyword>
<name>Q3SMY0_NITWN</name>
<dbReference type="AlphaFoldDB" id="Q3SMY0"/>
<dbReference type="Proteomes" id="UP000002531">
    <property type="component" value="Chromosome"/>
</dbReference>
<proteinExistence type="predicted"/>
<organism evidence="1 2">
    <name type="scientific">Nitrobacter winogradskyi (strain ATCC 25391 / DSM 10237 / CIP 104748 / NCIMB 11846 / Nb-255)</name>
    <dbReference type="NCBI Taxonomy" id="323098"/>
    <lineage>
        <taxon>Bacteria</taxon>
        <taxon>Pseudomonadati</taxon>
        <taxon>Pseudomonadota</taxon>
        <taxon>Alphaproteobacteria</taxon>
        <taxon>Hyphomicrobiales</taxon>
        <taxon>Nitrobacteraceae</taxon>
        <taxon>Nitrobacter</taxon>
    </lineage>
</organism>
<dbReference type="EMBL" id="CP000115">
    <property type="protein sequence ID" value="ABA06361.1"/>
    <property type="molecule type" value="Genomic_DNA"/>
</dbReference>
<reference evidence="1 2" key="1">
    <citation type="journal article" date="2006" name="Appl. Environ. Microbiol.">
        <title>Genome sequence of the chemolithoautotrophic nitrite-oxidizing bacterium Nitrobacter winogradskyi Nb-255.</title>
        <authorList>
            <person name="Starkenburg S.R."/>
            <person name="Chain P.S."/>
            <person name="Sayavedra-Soto L.A."/>
            <person name="Hauser L."/>
            <person name="Land M.L."/>
            <person name="Larimer F.W."/>
            <person name="Malfatti S.A."/>
            <person name="Klotz M.G."/>
            <person name="Bottomley P.J."/>
            <person name="Arp D.J."/>
            <person name="Hickey W.J."/>
        </authorList>
    </citation>
    <scope>NUCLEOTIDE SEQUENCE [LARGE SCALE GENOMIC DNA]</scope>
    <source>
        <strain evidence="2">ATCC 25391 / DSM 10237 / CIP 104748 / NCIMB 11846 / Nb-255</strain>
    </source>
</reference>
<gene>
    <name evidence="1" type="ordered locus">Nwi_3114</name>
</gene>
<evidence type="ECO:0000313" key="1">
    <source>
        <dbReference type="EMBL" id="ABA06361.1"/>
    </source>
</evidence>
<protein>
    <submittedName>
        <fullName evidence="1">Uncharacterized protein</fullName>
    </submittedName>
</protein>
<evidence type="ECO:0000313" key="2">
    <source>
        <dbReference type="Proteomes" id="UP000002531"/>
    </source>
</evidence>
<dbReference type="STRING" id="323098.Nwi_3114"/>
<accession>Q3SMY0</accession>
<dbReference type="KEGG" id="nwi:Nwi_3114"/>
<dbReference type="HOGENOM" id="CLU_2356888_0_0_5"/>